<dbReference type="AlphaFoldDB" id="A0A9X4L5P2"/>
<proteinExistence type="predicted"/>
<dbReference type="Proteomes" id="UP001152422">
    <property type="component" value="Unassembled WGS sequence"/>
</dbReference>
<dbReference type="NCBIfam" id="TIGR01725">
    <property type="entry name" value="phge_HK97_gp10"/>
    <property type="match status" value="1"/>
</dbReference>
<gene>
    <name evidence="1" type="ORF">M4L89_13675</name>
</gene>
<accession>A0A9X4L5P2</accession>
<reference evidence="1" key="1">
    <citation type="submission" date="2022-05" db="EMBL/GenBank/DDBJ databases">
        <title>Comparative genomics of Staphylococcus equorum isolates.</title>
        <authorList>
            <person name="Luelf R.H."/>
        </authorList>
    </citation>
    <scope>NUCLEOTIDE SEQUENCE</scope>
    <source>
        <strain evidence="1">TMW 2.2497</strain>
    </source>
</reference>
<evidence type="ECO:0000313" key="1">
    <source>
        <dbReference type="EMBL" id="MDG0847275.1"/>
    </source>
</evidence>
<evidence type="ECO:0008006" key="3">
    <source>
        <dbReference type="Google" id="ProtNLM"/>
    </source>
</evidence>
<name>A0A9X4L5P2_9STAP</name>
<dbReference type="InterPro" id="IPR010064">
    <property type="entry name" value="HK97-gp10_tail"/>
</dbReference>
<dbReference type="Pfam" id="PF04883">
    <property type="entry name" value="HK97-gp10_like"/>
    <property type="match status" value="1"/>
</dbReference>
<organism evidence="1 2">
    <name type="scientific">Staphylococcus equorum</name>
    <dbReference type="NCBI Taxonomy" id="246432"/>
    <lineage>
        <taxon>Bacteria</taxon>
        <taxon>Bacillati</taxon>
        <taxon>Bacillota</taxon>
        <taxon>Bacilli</taxon>
        <taxon>Bacillales</taxon>
        <taxon>Staphylococcaceae</taxon>
        <taxon>Staphylococcus</taxon>
    </lineage>
</organism>
<evidence type="ECO:0000313" key="2">
    <source>
        <dbReference type="Proteomes" id="UP001152422"/>
    </source>
</evidence>
<dbReference type="EMBL" id="JAMBQA010000012">
    <property type="protein sequence ID" value="MDG0847275.1"/>
    <property type="molecule type" value="Genomic_DNA"/>
</dbReference>
<comment type="caution">
    <text evidence="1">The sequence shown here is derived from an EMBL/GenBank/DDBJ whole genome shotgun (WGS) entry which is preliminary data.</text>
</comment>
<protein>
    <recommendedName>
        <fullName evidence="3">HK97 gp10 family phage protein</fullName>
    </recommendedName>
</protein>
<sequence length="117" mass="13585">MVRVKGVGRLIKALETAEDDIEDDVDFILKKRSQQFRADTVKEAARVMTKGYWTGNLARMVEDTKEGKLSYLITSGAHYSGFLEWGTRYMAPETFMRQIYQKYDKQIHADIERLINS</sequence>
<dbReference type="RefSeq" id="WP_277583641.1">
    <property type="nucleotide sequence ID" value="NZ_JAMBPY010000015.1"/>
</dbReference>
<keyword evidence="2" id="KW-1185">Reference proteome</keyword>